<dbReference type="OrthoDB" id="9829458at2"/>
<organism evidence="2 3">
    <name type="scientific">Deinococcus psychrotolerans</name>
    <dbReference type="NCBI Taxonomy" id="2489213"/>
    <lineage>
        <taxon>Bacteria</taxon>
        <taxon>Thermotogati</taxon>
        <taxon>Deinococcota</taxon>
        <taxon>Deinococci</taxon>
        <taxon>Deinococcales</taxon>
        <taxon>Deinococcaceae</taxon>
        <taxon>Deinococcus</taxon>
    </lineage>
</organism>
<gene>
    <name evidence="2" type="ORF">EHF33_06275</name>
</gene>
<feature type="chain" id="PRO_5018035973" description="Lipoprotein" evidence="1">
    <location>
        <begin position="25"/>
        <end position="221"/>
    </location>
</feature>
<keyword evidence="1" id="KW-0732">Signal</keyword>
<protein>
    <recommendedName>
        <fullName evidence="4">Lipoprotein</fullName>
    </recommendedName>
</protein>
<dbReference type="AlphaFoldDB" id="A0A3G8YMN3"/>
<dbReference type="PROSITE" id="PS51257">
    <property type="entry name" value="PROKAR_LIPOPROTEIN"/>
    <property type="match status" value="1"/>
</dbReference>
<evidence type="ECO:0000256" key="1">
    <source>
        <dbReference type="SAM" id="SignalP"/>
    </source>
</evidence>
<feature type="signal peptide" evidence="1">
    <location>
        <begin position="1"/>
        <end position="24"/>
    </location>
</feature>
<dbReference type="EMBL" id="CP034183">
    <property type="protein sequence ID" value="AZI42406.1"/>
    <property type="molecule type" value="Genomic_DNA"/>
</dbReference>
<dbReference type="KEGG" id="dph:EHF33_06275"/>
<keyword evidence="3" id="KW-1185">Reference proteome</keyword>
<proteinExistence type="predicted"/>
<sequence>MRFLPLFLLPALLLSACSTPTPPAAPDPQKELRGTVTDWKGGASTVTLLVGDQSLASTPLSVGGTFALTLPPSAALAGLGVKASSYPAFSAGCTRDLQVSAPDASLVVVSSLQVKTASGTQTISRFERSYDSVLDASNSAQDVLVYASADTQIYGEVSCSDASKRASYNVLLRLNAGWNTVRLTQSILPSPAITRAVTQFVSVPITVDSIWKVGSLQALSR</sequence>
<dbReference type="Proteomes" id="UP000276417">
    <property type="component" value="Chromosome 1"/>
</dbReference>
<dbReference type="RefSeq" id="WP_124868938.1">
    <property type="nucleotide sequence ID" value="NZ_CP034183.1"/>
</dbReference>
<evidence type="ECO:0008006" key="4">
    <source>
        <dbReference type="Google" id="ProtNLM"/>
    </source>
</evidence>
<accession>A0A3G8YMN3</accession>
<evidence type="ECO:0000313" key="3">
    <source>
        <dbReference type="Proteomes" id="UP000276417"/>
    </source>
</evidence>
<name>A0A3G8YMN3_9DEIO</name>
<reference evidence="2 3" key="1">
    <citation type="submission" date="2018-11" db="EMBL/GenBank/DDBJ databases">
        <title>Deinococcus shelandsis sp. nov., isolated from South Shetland Islands soil of Antarctica.</title>
        <authorList>
            <person name="Tian J."/>
        </authorList>
    </citation>
    <scope>NUCLEOTIDE SEQUENCE [LARGE SCALE GENOMIC DNA]</scope>
    <source>
        <strain evidence="2 3">S14-83T</strain>
    </source>
</reference>
<evidence type="ECO:0000313" key="2">
    <source>
        <dbReference type="EMBL" id="AZI42406.1"/>
    </source>
</evidence>